<dbReference type="Proteomes" id="UP000003994">
    <property type="component" value="Unassembled WGS sequence"/>
</dbReference>
<dbReference type="AlphaFoldDB" id="K0YUY1"/>
<keyword evidence="1" id="KW-0812">Transmembrane</keyword>
<dbReference type="HOGENOM" id="CLU_041274_0_0_11"/>
<evidence type="ECO:0000313" key="3">
    <source>
        <dbReference type="Proteomes" id="UP000003994"/>
    </source>
</evidence>
<dbReference type="InterPro" id="IPR049978">
    <property type="entry name" value="SCO6880-like"/>
</dbReference>
<feature type="transmembrane region" description="Helical" evidence="1">
    <location>
        <begin position="26"/>
        <end position="46"/>
    </location>
</feature>
<sequence>MVSDEAVKVRTYGNWRVPRRAGLGKLGFGESLIVLLGLAVVSVVAMSKGVMVAALVAVAWAGGVLLVITRDVHGVSVLERMRQKMRFRRAARRKSNIHASGGLAVDPTQGKCHLPGMLYGSRLSEHKDSYERPYGLVEHGDGTLSVVMSVSPEGGGLTDQDTVDHQVALWGMWLGDLGGQMGVAQASVCVETIPDSGDRLRREVGARMSDQAPLVARQILTRVVDDYGQGAARVRAWITLTFDPSKMGASAKKRPQVVSRISSDLPGLTQTLMGTGAGGVHLLTAREVCQLTRVAFDPASEALFEQAANAGEDVALTWEDAGPMRAVAQWDHYRHDSGLSRTWVMSRPARGYVQSGVLRKILEPSRDVQRKRVTIVYRPLDAAKAPGAADADVNRAAARVENTPRPTATARRELRAAQQVADEEASGAGLLDFALIISATTSADELDDTSSAVQALAASSRLLVRPAYGAQDSAFALGLPLGLRPASQALSGGW</sequence>
<evidence type="ECO:0000256" key="1">
    <source>
        <dbReference type="SAM" id="Phobius"/>
    </source>
</evidence>
<reference evidence="2 3" key="1">
    <citation type="submission" date="2012-07" db="EMBL/GenBank/DDBJ databases">
        <title>The Genome Sequence of Actinomyces turicensis ACS-279-V-COL4.</title>
        <authorList>
            <consortium name="The Broad Institute Genome Sequencing Platform"/>
            <person name="Earl A."/>
            <person name="Ward D."/>
            <person name="Feldgarden M."/>
            <person name="Gevers D."/>
            <person name="Saerens B."/>
            <person name="Vaneechoutte M."/>
            <person name="Walker B."/>
            <person name="Young S.K."/>
            <person name="Zeng Q."/>
            <person name="Gargeya S."/>
            <person name="Fitzgerald M."/>
            <person name="Haas B."/>
            <person name="Abouelleil A."/>
            <person name="Alvarado L."/>
            <person name="Arachchi H.M."/>
            <person name="Berlin A."/>
            <person name="Chapman S.B."/>
            <person name="Goldberg J."/>
            <person name="Griggs A."/>
            <person name="Gujja S."/>
            <person name="Hansen M."/>
            <person name="Howarth C."/>
            <person name="Imamovic A."/>
            <person name="Larimer J."/>
            <person name="McCowen C."/>
            <person name="Montmayeur A."/>
            <person name="Murphy C."/>
            <person name="Neiman D."/>
            <person name="Pearson M."/>
            <person name="Priest M."/>
            <person name="Roberts A."/>
            <person name="Saif S."/>
            <person name="Shea T."/>
            <person name="Sisk P."/>
            <person name="Sykes S."/>
            <person name="Wortman J."/>
            <person name="Nusbaum C."/>
            <person name="Birren B."/>
        </authorList>
    </citation>
    <scope>NUCLEOTIDE SEQUENCE [LARGE SCALE GENOMIC DNA]</scope>
    <source>
        <strain evidence="2 3">ACS-279-V-Col4</strain>
    </source>
</reference>
<organism evidence="2 3">
    <name type="scientific">Schaalia turicensis ACS-279-V-Col4</name>
    <dbReference type="NCBI Taxonomy" id="883077"/>
    <lineage>
        <taxon>Bacteria</taxon>
        <taxon>Bacillati</taxon>
        <taxon>Actinomycetota</taxon>
        <taxon>Actinomycetes</taxon>
        <taxon>Actinomycetales</taxon>
        <taxon>Actinomycetaceae</taxon>
        <taxon>Schaalia</taxon>
    </lineage>
</organism>
<dbReference type="eggNOG" id="ENOG502Z8PQ">
    <property type="taxonomic scope" value="Bacteria"/>
</dbReference>
<comment type="caution">
    <text evidence="2">The sequence shown here is derived from an EMBL/GenBank/DDBJ whole genome shotgun (WGS) entry which is preliminary data.</text>
</comment>
<feature type="transmembrane region" description="Helical" evidence="1">
    <location>
        <begin position="52"/>
        <end position="78"/>
    </location>
</feature>
<dbReference type="EMBL" id="AGWQ01000003">
    <property type="protein sequence ID" value="EJZ87652.1"/>
    <property type="molecule type" value="Genomic_DNA"/>
</dbReference>
<gene>
    <name evidence="2" type="ORF">HMPREF9241_00280</name>
</gene>
<dbReference type="PATRIC" id="fig|883077.3.peg.266"/>
<dbReference type="STRING" id="883077.HMPREF9241_00280"/>
<keyword evidence="1" id="KW-1133">Transmembrane helix</keyword>
<keyword evidence="1" id="KW-0472">Membrane</keyword>
<protein>
    <recommendedName>
        <fullName evidence="4">Type VII secretion protein EccE</fullName>
    </recommendedName>
</protein>
<evidence type="ECO:0000313" key="2">
    <source>
        <dbReference type="EMBL" id="EJZ87652.1"/>
    </source>
</evidence>
<evidence type="ECO:0008006" key="4">
    <source>
        <dbReference type="Google" id="ProtNLM"/>
    </source>
</evidence>
<accession>K0YUY1</accession>
<proteinExistence type="predicted"/>
<name>K0YUY1_9ACTO</name>
<keyword evidence="3" id="KW-1185">Reference proteome</keyword>
<dbReference type="NCBIfam" id="NF042935">
    <property type="entry name" value="SCO6880_fam"/>
    <property type="match status" value="1"/>
</dbReference>